<dbReference type="AlphaFoldDB" id="A0A1X0NQ22"/>
<keyword evidence="3" id="KW-1185">Reference proteome</keyword>
<protein>
    <submittedName>
        <fullName evidence="2">Uncharacterized protein</fullName>
    </submittedName>
</protein>
<name>A0A1X0NQ22_9TRYP</name>
<feature type="compositionally biased region" description="Low complexity" evidence="1">
    <location>
        <begin position="88"/>
        <end position="97"/>
    </location>
</feature>
<evidence type="ECO:0000256" key="1">
    <source>
        <dbReference type="SAM" id="MobiDB-lite"/>
    </source>
</evidence>
<feature type="compositionally biased region" description="Polar residues" evidence="1">
    <location>
        <begin position="206"/>
        <end position="215"/>
    </location>
</feature>
<dbReference type="OrthoDB" id="273903at2759"/>
<dbReference type="Proteomes" id="UP000192257">
    <property type="component" value="Unassembled WGS sequence"/>
</dbReference>
<reference evidence="2 3" key="1">
    <citation type="submission" date="2017-03" db="EMBL/GenBank/DDBJ databases">
        <title>An alternative strategy for trypanosome survival in the mammalian bloodstream revealed through genome and transcriptome analysis of the ubiquitous bovine parasite Trypanosoma (Megatrypanum) theileri.</title>
        <authorList>
            <person name="Kelly S."/>
            <person name="Ivens A."/>
            <person name="Mott A."/>
            <person name="O'Neill E."/>
            <person name="Emms D."/>
            <person name="Macleod O."/>
            <person name="Voorheis P."/>
            <person name="Matthews J."/>
            <person name="Matthews K."/>
            <person name="Carrington M."/>
        </authorList>
    </citation>
    <scope>NUCLEOTIDE SEQUENCE [LARGE SCALE GENOMIC DNA]</scope>
    <source>
        <strain evidence="2">Edinburgh</strain>
    </source>
</reference>
<feature type="compositionally biased region" description="Polar residues" evidence="1">
    <location>
        <begin position="423"/>
        <end position="434"/>
    </location>
</feature>
<dbReference type="VEuPathDB" id="TriTrypDB:TM35_000291710"/>
<feature type="region of interest" description="Disordered" evidence="1">
    <location>
        <begin position="206"/>
        <end position="240"/>
    </location>
</feature>
<evidence type="ECO:0000313" key="2">
    <source>
        <dbReference type="EMBL" id="ORC86289.1"/>
    </source>
</evidence>
<feature type="region of interest" description="Disordered" evidence="1">
    <location>
        <begin position="10"/>
        <end position="41"/>
    </location>
</feature>
<feature type="region of interest" description="Disordered" evidence="1">
    <location>
        <begin position="88"/>
        <end position="107"/>
    </location>
</feature>
<gene>
    <name evidence="2" type="ORF">TM35_000291710</name>
</gene>
<feature type="compositionally biased region" description="Basic and acidic residues" evidence="1">
    <location>
        <begin position="216"/>
        <end position="230"/>
    </location>
</feature>
<organism evidence="2 3">
    <name type="scientific">Trypanosoma theileri</name>
    <dbReference type="NCBI Taxonomy" id="67003"/>
    <lineage>
        <taxon>Eukaryota</taxon>
        <taxon>Discoba</taxon>
        <taxon>Euglenozoa</taxon>
        <taxon>Kinetoplastea</taxon>
        <taxon>Metakinetoplastina</taxon>
        <taxon>Trypanosomatida</taxon>
        <taxon>Trypanosomatidae</taxon>
        <taxon>Trypanosoma</taxon>
    </lineage>
</organism>
<evidence type="ECO:0000313" key="3">
    <source>
        <dbReference type="Proteomes" id="UP000192257"/>
    </source>
</evidence>
<feature type="region of interest" description="Disordered" evidence="1">
    <location>
        <begin position="635"/>
        <end position="657"/>
    </location>
</feature>
<dbReference type="RefSeq" id="XP_028880355.1">
    <property type="nucleotide sequence ID" value="XM_029028328.1"/>
</dbReference>
<proteinExistence type="predicted"/>
<sequence length="827" mass="90473">MGDQWVAASILHPGPPTTSISSNGNNISGNTTTTTTGLKRPRDSYLYDRDGKRLKGMKGEAARLMHDHRIFSSEEELHHLEQALAAGQRTATAAAADGGSGGGSKAHGLPALPDMFGVVVSTAVGGTTMDTVNGENVNNGALVPPMHRWSLVQNRQVTVKPFSNTIEKCEVSNPLVKMEMPSLRISGCGNRWVRADAQHVENALTSLLSSQPTQQEGKEEHKEEHKEKQSTAEVNVEEGCGDGVERSYTEECRRKDLPASWITYALSAPAEAGLSVLNAPVTASPFAFFTLTEEEYTTLGLDADIYQPVFVSHAKHNSNAKMMMLPWRFDFTSTCKLITLYERFGNFAVVADRWKYADSNGVAPARDLQKTTTTTTTTTTVTPPVEVMMERYRLVTEAVLRNRLHLLQGLLEGDTVGVEATLSHDSTSASQTSGVKKKQMEERVVTSTHPLCSLLEKHPILAAQRKRQEWLTQRQQKLNQNDDSQLTPITNETNEDVVLTRHRVDILQQWGETALSLACSSYSPSSCNATGVDDGVDGVSSSSLLVQTDNNSEKGKVDVGDADASMLISRPPLPSASPFWYDTILEQVRREQLHEYLISEAKMNVPYFNAVVALRRVDKQATLLLDKLKALTHDGRTSQGEVDPSQAGDMEGKKVMQGKRRIGVKNRKQQNTADAMAEVSYQAVKDEVQCIPFHCERLKLSVQAGWFLPPPVGSTNGKKSSGSGGGGANSNSSAIVNRALSNFSEALLLTLPPSVPRLHLGVEHELEKHLWEDHRALSDDNAEVQQLLSEARVLYTQNVILRRFAGRCGVLEASLKKLASEAAAVEL</sequence>
<dbReference type="EMBL" id="NBCO01000029">
    <property type="protein sequence ID" value="ORC86289.1"/>
    <property type="molecule type" value="Genomic_DNA"/>
</dbReference>
<accession>A0A1X0NQ22</accession>
<feature type="compositionally biased region" description="Low complexity" evidence="1">
    <location>
        <begin position="17"/>
        <end position="37"/>
    </location>
</feature>
<feature type="region of interest" description="Disordered" evidence="1">
    <location>
        <begin position="423"/>
        <end position="442"/>
    </location>
</feature>
<comment type="caution">
    <text evidence="2">The sequence shown here is derived from an EMBL/GenBank/DDBJ whole genome shotgun (WGS) entry which is preliminary data.</text>
</comment>
<dbReference type="GeneID" id="39988108"/>